<feature type="transmembrane region" description="Helical" evidence="1">
    <location>
        <begin position="72"/>
        <end position="90"/>
    </location>
</feature>
<keyword evidence="3" id="KW-1185">Reference proteome</keyword>
<dbReference type="AlphaFoldDB" id="A0A1C6RS18"/>
<evidence type="ECO:0000313" key="2">
    <source>
        <dbReference type="EMBL" id="SCL20005.1"/>
    </source>
</evidence>
<dbReference type="STRING" id="568872.GA0070624_1895"/>
<dbReference type="Proteomes" id="UP000199413">
    <property type="component" value="Unassembled WGS sequence"/>
</dbReference>
<gene>
    <name evidence="2" type="ORF">GA0070624_1895</name>
</gene>
<name>A0A1C6RS18_9ACTN</name>
<keyword evidence="1" id="KW-0812">Transmembrane</keyword>
<evidence type="ECO:0000313" key="3">
    <source>
        <dbReference type="Proteomes" id="UP000199413"/>
    </source>
</evidence>
<accession>A0A1C6RS18</accession>
<reference evidence="3" key="1">
    <citation type="submission" date="2016-06" db="EMBL/GenBank/DDBJ databases">
        <authorList>
            <person name="Varghese N."/>
            <person name="Submissions Spin"/>
        </authorList>
    </citation>
    <scope>NUCLEOTIDE SEQUENCE [LARGE SCALE GENOMIC DNA]</scope>
    <source>
        <strain evidence="3">DSM 45431</strain>
    </source>
</reference>
<dbReference type="EMBL" id="FMHV01000002">
    <property type="protein sequence ID" value="SCL20005.1"/>
    <property type="molecule type" value="Genomic_DNA"/>
</dbReference>
<keyword evidence="1" id="KW-1133">Transmembrane helix</keyword>
<evidence type="ECO:0000256" key="1">
    <source>
        <dbReference type="SAM" id="Phobius"/>
    </source>
</evidence>
<sequence>MTLAGTYVAIAHPLGHSQPAWVAVILGGPARFLAGRAGFDYATFARVSRDLPIGVLVLVALTPPMLHMPPLLPAIAATAVLTGIAIADAARGRAR</sequence>
<organism evidence="2 3">
    <name type="scientific">Micromonospora rhizosphaerae</name>
    <dbReference type="NCBI Taxonomy" id="568872"/>
    <lineage>
        <taxon>Bacteria</taxon>
        <taxon>Bacillati</taxon>
        <taxon>Actinomycetota</taxon>
        <taxon>Actinomycetes</taxon>
        <taxon>Micromonosporales</taxon>
        <taxon>Micromonosporaceae</taxon>
        <taxon>Micromonospora</taxon>
    </lineage>
</organism>
<keyword evidence="1" id="KW-0472">Membrane</keyword>
<proteinExistence type="predicted"/>
<protein>
    <submittedName>
        <fullName evidence="2">Low temperature requirement A protein (LtrA)</fullName>
    </submittedName>
</protein>